<feature type="region of interest" description="Disordered" evidence="1">
    <location>
        <begin position="157"/>
        <end position="222"/>
    </location>
</feature>
<dbReference type="RefSeq" id="XP_044681038.1">
    <property type="nucleotide sequence ID" value="XM_044825381.1"/>
</dbReference>
<feature type="region of interest" description="Disordered" evidence="1">
    <location>
        <begin position="1"/>
        <end position="113"/>
    </location>
</feature>
<name>A0A9P8DHL8_9HYPO</name>
<organism evidence="2 3">
    <name type="scientific">Fusarium musae</name>
    <dbReference type="NCBI Taxonomy" id="1042133"/>
    <lineage>
        <taxon>Eukaryota</taxon>
        <taxon>Fungi</taxon>
        <taxon>Dikarya</taxon>
        <taxon>Ascomycota</taxon>
        <taxon>Pezizomycotina</taxon>
        <taxon>Sordariomycetes</taxon>
        <taxon>Hypocreomycetidae</taxon>
        <taxon>Hypocreales</taxon>
        <taxon>Nectriaceae</taxon>
        <taxon>Fusarium</taxon>
    </lineage>
</organism>
<protein>
    <submittedName>
        <fullName evidence="2">Uncharacterized protein</fullName>
    </submittedName>
</protein>
<gene>
    <name evidence="2" type="ORF">J7337_007749</name>
</gene>
<evidence type="ECO:0000313" key="2">
    <source>
        <dbReference type="EMBL" id="KAG9502038.1"/>
    </source>
</evidence>
<feature type="compositionally biased region" description="Acidic residues" evidence="1">
    <location>
        <begin position="164"/>
        <end position="176"/>
    </location>
</feature>
<comment type="caution">
    <text evidence="2">The sequence shown here is derived from an EMBL/GenBank/DDBJ whole genome shotgun (WGS) entry which is preliminary data.</text>
</comment>
<proteinExistence type="predicted"/>
<feature type="compositionally biased region" description="Acidic residues" evidence="1">
    <location>
        <begin position="98"/>
        <end position="108"/>
    </location>
</feature>
<dbReference type="EMBL" id="JAHBCI010000005">
    <property type="protein sequence ID" value="KAG9502038.1"/>
    <property type="molecule type" value="Genomic_DNA"/>
</dbReference>
<keyword evidence="3" id="KW-1185">Reference proteome</keyword>
<dbReference type="GeneID" id="68315605"/>
<accession>A0A9P8DHL8</accession>
<dbReference type="AlphaFoldDB" id="A0A9P8DHL8"/>
<dbReference type="Proteomes" id="UP000827133">
    <property type="component" value="Unassembled WGS sequence"/>
</dbReference>
<reference evidence="2" key="1">
    <citation type="journal article" date="2021" name="Mol. Plant Microbe Interact.">
        <title>Telomere to telomere genome assembly of Fusarium musae F31, causal agent of crown rot disease of banana.</title>
        <authorList>
            <person name="Degradi L."/>
            <person name="Tava V."/>
            <person name="Kunova A."/>
            <person name="Cortesi P."/>
            <person name="Saracchi M."/>
            <person name="Pasquali M."/>
        </authorList>
    </citation>
    <scope>NUCLEOTIDE SEQUENCE</scope>
    <source>
        <strain evidence="2">F31</strain>
    </source>
</reference>
<evidence type="ECO:0000256" key="1">
    <source>
        <dbReference type="SAM" id="MobiDB-lite"/>
    </source>
</evidence>
<feature type="compositionally biased region" description="Basic and acidic residues" evidence="1">
    <location>
        <begin position="177"/>
        <end position="205"/>
    </location>
</feature>
<sequence length="222" mass="24608">MHPGYYTIAPLRLEKSQCSPKDPPKSIHLSVHLADTRGWSKRPKIENLKEKTDDDKPEDEKPNGKSDGDHDTGSGDTEAAKLGKFQATVENSENCGNENEEGEDDEGGSDDKAKAKKSWFFGFAFFGTVLITKVPHANVPLDVNYMIARDFVAVDKVKKKEDDKEGDADGDDEGGEGDAKEQAIKTMDESPKGDDKEGKETDKKNDKSKHKRSWNLLIKPDK</sequence>
<evidence type="ECO:0000313" key="3">
    <source>
        <dbReference type="Proteomes" id="UP000827133"/>
    </source>
</evidence>
<feature type="compositionally biased region" description="Basic and acidic residues" evidence="1">
    <location>
        <begin position="43"/>
        <end position="81"/>
    </location>
</feature>
<dbReference type="KEGG" id="fmu:J7337_007749"/>